<evidence type="ECO:0000313" key="10">
    <source>
        <dbReference type="EMBL" id="UXY16685.1"/>
    </source>
</evidence>
<feature type="transmembrane region" description="Helical" evidence="8">
    <location>
        <begin position="58"/>
        <end position="82"/>
    </location>
</feature>
<dbReference type="Pfam" id="PF18967">
    <property type="entry name" value="PycTM"/>
    <property type="match status" value="1"/>
</dbReference>
<evidence type="ECO:0000256" key="1">
    <source>
        <dbReference type="ARBA" id="ARBA00004236"/>
    </source>
</evidence>
<keyword evidence="6" id="KW-0051">Antiviral defense</keyword>
<gene>
    <name evidence="10" type="ORF">N8I74_06600</name>
</gene>
<evidence type="ECO:0000256" key="3">
    <source>
        <dbReference type="ARBA" id="ARBA00022692"/>
    </source>
</evidence>
<dbReference type="RefSeq" id="WP_263126069.1">
    <property type="nucleotide sequence ID" value="NZ_CP106753.1"/>
</dbReference>
<keyword evidence="7 8" id="KW-0472">Membrane</keyword>
<keyword evidence="5 8" id="KW-1133">Transmembrane helix</keyword>
<feature type="domain" description="Pycsar effector protein" evidence="9">
    <location>
        <begin position="11"/>
        <end position="162"/>
    </location>
</feature>
<organism evidence="10 11">
    <name type="scientific">Chitiniphilus purpureus</name>
    <dbReference type="NCBI Taxonomy" id="2981137"/>
    <lineage>
        <taxon>Bacteria</taxon>
        <taxon>Pseudomonadati</taxon>
        <taxon>Pseudomonadota</taxon>
        <taxon>Betaproteobacteria</taxon>
        <taxon>Neisseriales</taxon>
        <taxon>Chitinibacteraceae</taxon>
        <taxon>Chitiniphilus</taxon>
    </lineage>
</organism>
<dbReference type="EMBL" id="CP106753">
    <property type="protein sequence ID" value="UXY16685.1"/>
    <property type="molecule type" value="Genomic_DNA"/>
</dbReference>
<keyword evidence="11" id="KW-1185">Reference proteome</keyword>
<feature type="transmembrane region" description="Helical" evidence="8">
    <location>
        <begin position="145"/>
        <end position="162"/>
    </location>
</feature>
<feature type="transmembrane region" description="Helical" evidence="8">
    <location>
        <begin position="21"/>
        <end position="46"/>
    </location>
</feature>
<evidence type="ECO:0000256" key="8">
    <source>
        <dbReference type="SAM" id="Phobius"/>
    </source>
</evidence>
<keyword evidence="4" id="KW-0547">Nucleotide-binding</keyword>
<evidence type="ECO:0000256" key="4">
    <source>
        <dbReference type="ARBA" id="ARBA00022741"/>
    </source>
</evidence>
<name>A0ABY6DQQ3_9NEIS</name>
<evidence type="ECO:0000256" key="7">
    <source>
        <dbReference type="ARBA" id="ARBA00023136"/>
    </source>
</evidence>
<evidence type="ECO:0000259" key="9">
    <source>
        <dbReference type="Pfam" id="PF18967"/>
    </source>
</evidence>
<evidence type="ECO:0000256" key="6">
    <source>
        <dbReference type="ARBA" id="ARBA00023118"/>
    </source>
</evidence>
<reference evidence="10" key="1">
    <citation type="submission" date="2022-10" db="EMBL/GenBank/DDBJ databases">
        <title>Chitiniphilus purpureus sp. nov., a novel chitin-degrading bacterium isolated from crawfish pond sediment.</title>
        <authorList>
            <person name="Li K."/>
        </authorList>
    </citation>
    <scope>NUCLEOTIDE SEQUENCE</scope>
    <source>
        <strain evidence="10">CD1</strain>
    </source>
</reference>
<comment type="subcellular location">
    <subcellularLocation>
        <location evidence="1">Cell membrane</location>
    </subcellularLocation>
</comment>
<accession>A0ABY6DQQ3</accession>
<dbReference type="Proteomes" id="UP001061302">
    <property type="component" value="Chromosome"/>
</dbReference>
<keyword evidence="3 8" id="KW-0812">Transmembrane</keyword>
<sequence length="166" mass="18270">MHDEKERLQVAQWVLERNLAWIAAAETKVGVVVALDTAILGALGASFSAAKADVLTPWALATTIFAALLIAAGIFCSAMAVLPRVKGPQKSLVFFGRIGPCADADYCLNLKNASVEDLLEDWSMQIHRNAQIACEKFRWVRYGMWWSFVAIAPWFFAVVALLKKEG</sequence>
<evidence type="ECO:0000313" key="11">
    <source>
        <dbReference type="Proteomes" id="UP001061302"/>
    </source>
</evidence>
<keyword evidence="2" id="KW-1003">Cell membrane</keyword>
<evidence type="ECO:0000256" key="2">
    <source>
        <dbReference type="ARBA" id="ARBA00022475"/>
    </source>
</evidence>
<protein>
    <submittedName>
        <fullName evidence="10">DUF5706 domain-containing protein</fullName>
    </submittedName>
</protein>
<proteinExistence type="predicted"/>
<evidence type="ECO:0000256" key="5">
    <source>
        <dbReference type="ARBA" id="ARBA00022989"/>
    </source>
</evidence>
<dbReference type="InterPro" id="IPR043760">
    <property type="entry name" value="PycTM_dom"/>
</dbReference>